<evidence type="ECO:0000313" key="1">
    <source>
        <dbReference type="EMBL" id="KIJ96369.1"/>
    </source>
</evidence>
<protein>
    <submittedName>
        <fullName evidence="1">Uncharacterized protein</fullName>
    </submittedName>
</protein>
<name>A0A0C9WKH5_9AGAR</name>
<keyword evidence="2" id="KW-1185">Reference proteome</keyword>
<organism evidence="1 2">
    <name type="scientific">Laccaria amethystina LaAM-08-1</name>
    <dbReference type="NCBI Taxonomy" id="1095629"/>
    <lineage>
        <taxon>Eukaryota</taxon>
        <taxon>Fungi</taxon>
        <taxon>Dikarya</taxon>
        <taxon>Basidiomycota</taxon>
        <taxon>Agaricomycotina</taxon>
        <taxon>Agaricomycetes</taxon>
        <taxon>Agaricomycetidae</taxon>
        <taxon>Agaricales</taxon>
        <taxon>Agaricineae</taxon>
        <taxon>Hydnangiaceae</taxon>
        <taxon>Laccaria</taxon>
    </lineage>
</organism>
<dbReference type="EMBL" id="KN838724">
    <property type="protein sequence ID" value="KIJ96369.1"/>
    <property type="molecule type" value="Genomic_DNA"/>
</dbReference>
<dbReference type="Proteomes" id="UP000054477">
    <property type="component" value="Unassembled WGS sequence"/>
</dbReference>
<dbReference type="AlphaFoldDB" id="A0A0C9WKH5"/>
<reference evidence="1 2" key="1">
    <citation type="submission" date="2014-04" db="EMBL/GenBank/DDBJ databases">
        <authorList>
            <consortium name="DOE Joint Genome Institute"/>
            <person name="Kuo A."/>
            <person name="Kohler A."/>
            <person name="Nagy L.G."/>
            <person name="Floudas D."/>
            <person name="Copeland A."/>
            <person name="Barry K.W."/>
            <person name="Cichocki N."/>
            <person name="Veneault-Fourrey C."/>
            <person name="LaButti K."/>
            <person name="Lindquist E.A."/>
            <person name="Lipzen A."/>
            <person name="Lundell T."/>
            <person name="Morin E."/>
            <person name="Murat C."/>
            <person name="Sun H."/>
            <person name="Tunlid A."/>
            <person name="Henrissat B."/>
            <person name="Grigoriev I.V."/>
            <person name="Hibbett D.S."/>
            <person name="Martin F."/>
            <person name="Nordberg H.P."/>
            <person name="Cantor M.N."/>
            <person name="Hua S.X."/>
        </authorList>
    </citation>
    <scope>NUCLEOTIDE SEQUENCE [LARGE SCALE GENOMIC DNA]</scope>
    <source>
        <strain evidence="1 2">LaAM-08-1</strain>
    </source>
</reference>
<reference evidence="2" key="2">
    <citation type="submission" date="2015-01" db="EMBL/GenBank/DDBJ databases">
        <title>Evolutionary Origins and Diversification of the Mycorrhizal Mutualists.</title>
        <authorList>
            <consortium name="DOE Joint Genome Institute"/>
            <consortium name="Mycorrhizal Genomics Consortium"/>
            <person name="Kohler A."/>
            <person name="Kuo A."/>
            <person name="Nagy L.G."/>
            <person name="Floudas D."/>
            <person name="Copeland A."/>
            <person name="Barry K.W."/>
            <person name="Cichocki N."/>
            <person name="Veneault-Fourrey C."/>
            <person name="LaButti K."/>
            <person name="Lindquist E.A."/>
            <person name="Lipzen A."/>
            <person name="Lundell T."/>
            <person name="Morin E."/>
            <person name="Murat C."/>
            <person name="Riley R."/>
            <person name="Ohm R."/>
            <person name="Sun H."/>
            <person name="Tunlid A."/>
            <person name="Henrissat B."/>
            <person name="Grigoriev I.V."/>
            <person name="Hibbett D.S."/>
            <person name="Martin F."/>
        </authorList>
    </citation>
    <scope>NUCLEOTIDE SEQUENCE [LARGE SCALE GENOMIC DNA]</scope>
    <source>
        <strain evidence="2">LaAM-08-1</strain>
    </source>
</reference>
<gene>
    <name evidence="1" type="ORF">K443DRAFT_10704</name>
</gene>
<evidence type="ECO:0000313" key="2">
    <source>
        <dbReference type="Proteomes" id="UP000054477"/>
    </source>
</evidence>
<accession>A0A0C9WKH5</accession>
<dbReference type="HOGENOM" id="CLU_2996815_0_0_1"/>
<proteinExistence type="predicted"/>
<sequence>MNRCVDDPHTLRTTRLMCPLNYTVGLTSVIRSSCWLKEYCARFACKLFIHLFAPTAE</sequence>